<dbReference type="RefSeq" id="WP_393970853.1">
    <property type="nucleotide sequence ID" value="NZ_CP133772.1"/>
</dbReference>
<sequence length="59" mass="6331">MDRHGNVVVSAISAIYSMVSLTTATSVVVIMEIIGYRLPLVGEISYAVVVISSLTIEDF</sequence>
<reference evidence="2 3" key="1">
    <citation type="submission" date="2023-09" db="EMBL/GenBank/DDBJ databases">
        <authorList>
            <person name="Golyshina O.V."/>
            <person name="Lunev E.A."/>
            <person name="Bargiela R."/>
            <person name="Gaines M.C."/>
            <person name="Daum B."/>
            <person name="Bale N.J."/>
            <person name="Koenen M."/>
            <person name="Sinninghe Damst J.S."/>
            <person name="Yakimov M."/>
            <person name="Golyshin P.N."/>
        </authorList>
    </citation>
    <scope>NUCLEOTIDE SEQUENCE [LARGE SCALE GENOMIC DNA]</scope>
    <source>
        <strain evidence="2 3">M1</strain>
    </source>
</reference>
<feature type="transmembrane region" description="Helical" evidence="1">
    <location>
        <begin position="7"/>
        <end position="30"/>
    </location>
</feature>
<dbReference type="EMBL" id="CP133772">
    <property type="protein sequence ID" value="WYY00517.1"/>
    <property type="molecule type" value="Genomic_DNA"/>
</dbReference>
<evidence type="ECO:0000256" key="1">
    <source>
        <dbReference type="SAM" id="Phobius"/>
    </source>
</evidence>
<keyword evidence="3" id="KW-1185">Reference proteome</keyword>
<name>A0AAX4NI96_9ARCH</name>
<dbReference type="AlphaFoldDB" id="A0AAX4NI96"/>
<keyword evidence="1" id="KW-0812">Transmembrane</keyword>
<keyword evidence="1" id="KW-0472">Membrane</keyword>
<gene>
    <name evidence="2" type="ORF">OXIME_001094</name>
</gene>
<dbReference type="Proteomes" id="UP001451606">
    <property type="component" value="Chromosome"/>
</dbReference>
<keyword evidence="1" id="KW-1133">Transmembrane helix</keyword>
<feature type="transmembrane region" description="Helical" evidence="1">
    <location>
        <begin position="36"/>
        <end position="56"/>
    </location>
</feature>
<accession>A0AAX4NI96</accession>
<dbReference type="KEGG" id="omr:OXIME_001094"/>
<organism evidence="2 3">
    <name type="scientific">Oxyplasma meridianum</name>
    <dbReference type="NCBI Taxonomy" id="3073602"/>
    <lineage>
        <taxon>Archaea</taxon>
        <taxon>Methanobacteriati</taxon>
        <taxon>Thermoplasmatota</taxon>
        <taxon>Thermoplasmata</taxon>
        <taxon>Thermoplasmatales</taxon>
        <taxon>Thermoplasmataceae</taxon>
        <taxon>Oxyplasma</taxon>
    </lineage>
</organism>
<proteinExistence type="predicted"/>
<protein>
    <submittedName>
        <fullName evidence="2">Uncharacterized protein</fullName>
    </submittedName>
</protein>
<evidence type="ECO:0000313" key="2">
    <source>
        <dbReference type="EMBL" id="WYY00517.1"/>
    </source>
</evidence>
<dbReference type="GeneID" id="95967831"/>
<evidence type="ECO:0000313" key="3">
    <source>
        <dbReference type="Proteomes" id="UP001451606"/>
    </source>
</evidence>